<keyword evidence="7" id="KW-0472">Membrane</keyword>
<proteinExistence type="predicted"/>
<evidence type="ECO:0000313" key="11">
    <source>
        <dbReference type="Proteomes" id="UP001604277"/>
    </source>
</evidence>
<evidence type="ECO:0000256" key="8">
    <source>
        <dbReference type="ARBA" id="ARBA00023170"/>
    </source>
</evidence>
<evidence type="ECO:0000256" key="7">
    <source>
        <dbReference type="ARBA" id="ARBA00023136"/>
    </source>
</evidence>
<dbReference type="InterPro" id="IPR032675">
    <property type="entry name" value="LRR_dom_sf"/>
</dbReference>
<dbReference type="PANTHER" id="PTHR27000:SF584">
    <property type="entry name" value="LRR RECEPTOR-LIKE SERINE_THREONINE-PROTEIN KINASE RPK2"/>
    <property type="match status" value="1"/>
</dbReference>
<evidence type="ECO:0000256" key="9">
    <source>
        <dbReference type="ARBA" id="ARBA00023180"/>
    </source>
</evidence>
<sequence length="184" mass="20307">MLEEVIPIELGQLRQLEVLDISRNNIGGSIPAELGNCSKLSVLVLSNLWDPLPNVFSSRDSFSMGKFEFTTDEFNFYEGTIPAEITILPSLRLVWAPRATLEGQLPGTVQSMTISSERLGKQTIYAFFAGRNNLIGSFLGSFFEKCDQVRGMMLNVSNNGLSGEFPLESSTMCKSLILLDASRN</sequence>
<dbReference type="EMBL" id="JBFOLJ010000002">
    <property type="protein sequence ID" value="KAL2551249.1"/>
    <property type="molecule type" value="Genomic_DNA"/>
</dbReference>
<keyword evidence="3" id="KW-0812">Transmembrane</keyword>
<dbReference type="Gene3D" id="3.80.10.10">
    <property type="entry name" value="Ribonuclease Inhibitor"/>
    <property type="match status" value="1"/>
</dbReference>
<dbReference type="InterPro" id="IPR001611">
    <property type="entry name" value="Leu-rich_rpt"/>
</dbReference>
<gene>
    <name evidence="10" type="ORF">Fot_04868</name>
</gene>
<comment type="subcellular location">
    <subcellularLocation>
        <location evidence="1">Membrane</location>
        <topology evidence="1">Single-pass type I membrane protein</topology>
    </subcellularLocation>
</comment>
<dbReference type="SUPFAM" id="SSF52058">
    <property type="entry name" value="L domain-like"/>
    <property type="match status" value="1"/>
</dbReference>
<dbReference type="PANTHER" id="PTHR27000">
    <property type="entry name" value="LEUCINE-RICH REPEAT RECEPTOR-LIKE PROTEIN KINASE FAMILY PROTEIN-RELATED"/>
    <property type="match status" value="1"/>
</dbReference>
<evidence type="ECO:0000256" key="1">
    <source>
        <dbReference type="ARBA" id="ARBA00004479"/>
    </source>
</evidence>
<reference evidence="11" key="1">
    <citation type="submission" date="2024-07" db="EMBL/GenBank/DDBJ databases">
        <title>Two chromosome-level genome assemblies of Korean endemic species Abeliophyllum distichum and Forsythia ovata (Oleaceae).</title>
        <authorList>
            <person name="Jang H."/>
        </authorList>
    </citation>
    <scope>NUCLEOTIDE SEQUENCE [LARGE SCALE GENOMIC DNA]</scope>
</reference>
<dbReference type="GO" id="GO:0016020">
    <property type="term" value="C:membrane"/>
    <property type="evidence" value="ECO:0007669"/>
    <property type="project" value="UniProtKB-SubCell"/>
</dbReference>
<evidence type="ECO:0000256" key="6">
    <source>
        <dbReference type="ARBA" id="ARBA00022989"/>
    </source>
</evidence>
<comment type="caution">
    <text evidence="10">The sequence shown here is derived from an EMBL/GenBank/DDBJ whole genome shotgun (WGS) entry which is preliminary data.</text>
</comment>
<dbReference type="AlphaFoldDB" id="A0ABD1WNI4"/>
<organism evidence="10 11">
    <name type="scientific">Forsythia ovata</name>
    <dbReference type="NCBI Taxonomy" id="205694"/>
    <lineage>
        <taxon>Eukaryota</taxon>
        <taxon>Viridiplantae</taxon>
        <taxon>Streptophyta</taxon>
        <taxon>Embryophyta</taxon>
        <taxon>Tracheophyta</taxon>
        <taxon>Spermatophyta</taxon>
        <taxon>Magnoliopsida</taxon>
        <taxon>eudicotyledons</taxon>
        <taxon>Gunneridae</taxon>
        <taxon>Pentapetalae</taxon>
        <taxon>asterids</taxon>
        <taxon>lamiids</taxon>
        <taxon>Lamiales</taxon>
        <taxon>Oleaceae</taxon>
        <taxon>Forsythieae</taxon>
        <taxon>Forsythia</taxon>
    </lineage>
</organism>
<evidence type="ECO:0000256" key="5">
    <source>
        <dbReference type="ARBA" id="ARBA00022737"/>
    </source>
</evidence>
<accession>A0ABD1WNI4</accession>
<keyword evidence="9" id="KW-0325">Glycoprotein</keyword>
<evidence type="ECO:0000256" key="2">
    <source>
        <dbReference type="ARBA" id="ARBA00022614"/>
    </source>
</evidence>
<evidence type="ECO:0000313" key="10">
    <source>
        <dbReference type="EMBL" id="KAL2551249.1"/>
    </source>
</evidence>
<keyword evidence="2" id="KW-0433">Leucine-rich repeat</keyword>
<dbReference type="Proteomes" id="UP001604277">
    <property type="component" value="Unassembled WGS sequence"/>
</dbReference>
<protein>
    <submittedName>
        <fullName evidence="10">LRR receptor-like serine/threonine-protein kinase RPK2</fullName>
    </submittedName>
</protein>
<name>A0ABD1WNI4_9LAMI</name>
<keyword evidence="6" id="KW-1133">Transmembrane helix</keyword>
<evidence type="ECO:0000256" key="4">
    <source>
        <dbReference type="ARBA" id="ARBA00022729"/>
    </source>
</evidence>
<keyword evidence="5" id="KW-0677">Repeat</keyword>
<evidence type="ECO:0000256" key="3">
    <source>
        <dbReference type="ARBA" id="ARBA00022692"/>
    </source>
</evidence>
<dbReference type="Pfam" id="PF00560">
    <property type="entry name" value="LRR_1"/>
    <property type="match status" value="1"/>
</dbReference>
<keyword evidence="8" id="KW-0675">Receptor</keyword>
<keyword evidence="4" id="KW-0732">Signal</keyword>
<keyword evidence="11" id="KW-1185">Reference proteome</keyword>